<feature type="compositionally biased region" description="Polar residues" evidence="1">
    <location>
        <begin position="230"/>
        <end position="239"/>
    </location>
</feature>
<evidence type="ECO:0000313" key="2">
    <source>
        <dbReference type="Proteomes" id="UP000186698"/>
    </source>
</evidence>
<accession>A0A1L8G154</accession>
<dbReference type="RefSeq" id="XP_018120491.1">
    <property type="nucleotide sequence ID" value="XM_018265002.2"/>
</dbReference>
<dbReference type="Bgee" id="108717717">
    <property type="expression patterns" value="Expressed in ovary and 19 other cell types or tissues"/>
</dbReference>
<feature type="compositionally biased region" description="Basic and acidic residues" evidence="1">
    <location>
        <begin position="77"/>
        <end position="88"/>
    </location>
</feature>
<dbReference type="GO" id="GO:0000444">
    <property type="term" value="C:MIS12/MIND type complex"/>
    <property type="evidence" value="ECO:0000318"/>
    <property type="project" value="GO_Central"/>
</dbReference>
<name>A0A1L8G154_XENLA</name>
<protein>
    <submittedName>
        <fullName evidence="3">Flocculation protein FLO11 isoform X1</fullName>
    </submittedName>
</protein>
<dbReference type="InterPro" id="IPR013950">
    <property type="entry name" value="Mis14/Nsl1"/>
</dbReference>
<evidence type="ECO:0000313" key="3">
    <source>
        <dbReference type="RefSeq" id="XP_018120491.1"/>
    </source>
</evidence>
<dbReference type="PANTHER" id="PTHR31749:SF3">
    <property type="entry name" value="KINETOCHORE-ASSOCIATED PROTEIN NSL1 HOMOLOG"/>
    <property type="match status" value="1"/>
</dbReference>
<gene>
    <name evidence="3" type="primary">LOC108717717</name>
</gene>
<dbReference type="GO" id="GO:0000070">
    <property type="term" value="P:mitotic sister chromatid segregation"/>
    <property type="evidence" value="ECO:0007669"/>
    <property type="project" value="InterPro"/>
</dbReference>
<dbReference type="AlphaFoldDB" id="A0A1L8G154"/>
<organism evidence="2 3">
    <name type="scientific">Xenopus laevis</name>
    <name type="common">African clawed frog</name>
    <dbReference type="NCBI Taxonomy" id="8355"/>
    <lineage>
        <taxon>Eukaryota</taxon>
        <taxon>Metazoa</taxon>
        <taxon>Chordata</taxon>
        <taxon>Craniata</taxon>
        <taxon>Vertebrata</taxon>
        <taxon>Euteleostomi</taxon>
        <taxon>Amphibia</taxon>
        <taxon>Batrachia</taxon>
        <taxon>Anura</taxon>
        <taxon>Pipoidea</taxon>
        <taxon>Pipidae</taxon>
        <taxon>Xenopodinae</taxon>
        <taxon>Xenopus</taxon>
        <taxon>Xenopus</taxon>
    </lineage>
</organism>
<sequence length="826" mass="88439">MAAISGGGPLRRSGRLKVLSPSNNGNSEAGVSAQAASDSAGRIVSGNARLSKAETRETRYARRNRASEAEDSSLNESARDGHVREVKPPTKSGDPNPAQSGTPTKNKVLSPSRFGTPTKNKALSPRNVGTPTKGKGSNLRMAETQTKSKGPSPRKVGIPNEHERASPIKSGASRISKAHSPIKDKGLSPVRDGSPNNAPRSVNSKNKAPSPTNVQSPIKGNAPSPIKSPMNENLQSPAKASSPLKAGSPVKGKASTPLKAGTPVKGKASSPLKAGTPIKGKASTPLKAGSPVKGKASTPLKAVSPFKDKASSPLKAGSPVKGQVLSPLKAGSPCKTSPMNAKCTSKRKAQSPSRGASDSKKKVLSPEEEEPFSKEKTSTRINLGKGTLPSPVKSGFTNKRKAASLTDNGSPSKRKAPSPAETGCVGLSKVATATGIGLDSGTKLQNHIEAGPVTEAKAQCIAEVYSSKDHMGFQEASTKHGAQSPGKQRLSNNVQDLFGIEHSDGQKVQVPNEGRIHGFSESDPSSKCESGLSVSSRVKDSSESGPSKESRAQDPSELGLSRETRSGVHGTPSSVRDPRIRCCSKQIVQEVLAKCNEFSKEVMESQQHVSLERREQDLRNCIWDFEKAFQENITINGEAWHEAPETQNEPDIKILEDKLDDAIVDTAMKRKRYPRKILSHVVKMLKTEREILAQTKPAVQPEEIKFDSQQASRMVDLTTVTTNLSKHISETMKALPAQIEKAKGFSHVLSLQPILENSRTRKEIFCTQVKLVDLAKKLPRPLETTPRDTEAKMNVSPVLSRRRQTSQSPNKKLYPLRSKRKISLSS</sequence>
<proteinExistence type="predicted"/>
<reference evidence="3" key="1">
    <citation type="submission" date="2025-08" db="UniProtKB">
        <authorList>
            <consortium name="RefSeq"/>
        </authorList>
    </citation>
    <scope>IDENTIFICATION</scope>
    <source>
        <strain evidence="3">J_2021</strain>
        <tissue evidence="3">Erythrocytes</tissue>
    </source>
</reference>
<feature type="compositionally biased region" description="Basic and acidic residues" evidence="1">
    <location>
        <begin position="514"/>
        <end position="526"/>
    </location>
</feature>
<dbReference type="KEGG" id="xla:108717717"/>
<feature type="compositionally biased region" description="Basic and acidic residues" evidence="1">
    <location>
        <begin position="51"/>
        <end position="68"/>
    </location>
</feature>
<feature type="region of interest" description="Disordered" evidence="1">
    <location>
        <begin position="1"/>
        <end position="423"/>
    </location>
</feature>
<dbReference type="Pfam" id="PF08641">
    <property type="entry name" value="Mis14"/>
    <property type="match status" value="1"/>
</dbReference>
<feature type="compositionally biased region" description="Basic and acidic residues" evidence="1">
    <location>
        <begin position="357"/>
        <end position="378"/>
    </location>
</feature>
<feature type="region of interest" description="Disordered" evidence="1">
    <location>
        <begin position="782"/>
        <end position="826"/>
    </location>
</feature>
<dbReference type="CTD" id="108717717"/>
<evidence type="ECO:0000256" key="1">
    <source>
        <dbReference type="SAM" id="MobiDB-lite"/>
    </source>
</evidence>
<dbReference type="PANTHER" id="PTHR31749">
    <property type="entry name" value="KINETOCHORE-ASSOCIATED PROTEIN NSL1 HOMOLOG"/>
    <property type="match status" value="1"/>
</dbReference>
<dbReference type="Proteomes" id="UP000186698">
    <property type="component" value="Chromosome 5S"/>
</dbReference>
<dbReference type="OrthoDB" id="5973266at2759"/>
<feature type="region of interest" description="Disordered" evidence="1">
    <location>
        <begin position="514"/>
        <end position="577"/>
    </location>
</feature>
<dbReference type="STRING" id="8355.A0A1L8G154"/>
<feature type="compositionally biased region" description="Polar residues" evidence="1">
    <location>
        <begin position="194"/>
        <end position="218"/>
    </location>
</feature>
<feature type="compositionally biased region" description="Polar residues" evidence="1">
    <location>
        <begin position="334"/>
        <end position="343"/>
    </location>
</feature>
<dbReference type="GeneID" id="108717717"/>
<feature type="compositionally biased region" description="Polar residues" evidence="1">
    <location>
        <begin position="97"/>
        <end position="121"/>
    </location>
</feature>
<keyword evidence="2" id="KW-1185">Reference proteome</keyword>
<feature type="compositionally biased region" description="Basic and acidic residues" evidence="1">
    <location>
        <begin position="537"/>
        <end position="566"/>
    </location>
</feature>
<dbReference type="PaxDb" id="8355-A0A1L8G154"/>
<feature type="compositionally biased region" description="Basic residues" evidence="1">
    <location>
        <begin position="817"/>
        <end position="826"/>
    </location>
</feature>
<dbReference type="OMA" id="TINGEAW"/>
<feature type="compositionally biased region" description="Polar residues" evidence="1">
    <location>
        <begin position="20"/>
        <end position="37"/>
    </location>
</feature>